<dbReference type="EMBL" id="HBUE01294006">
    <property type="protein sequence ID" value="CAG6575392.1"/>
    <property type="molecule type" value="Transcribed_RNA"/>
</dbReference>
<sequence>MEFMMLWETKSRAFSKMTVGSYAMQVTELVFIFHHTLHAYRVCITPCVQAFVFDSDIRARGYLVERKPPTGADRERRREPMASGRTGGRPSVTIGVSTGNLGHYNWRRGSITKTQRESI</sequence>
<organism evidence="2">
    <name type="scientific">Culex pipiens</name>
    <name type="common">House mosquito</name>
    <dbReference type="NCBI Taxonomy" id="7175"/>
    <lineage>
        <taxon>Eukaryota</taxon>
        <taxon>Metazoa</taxon>
        <taxon>Ecdysozoa</taxon>
        <taxon>Arthropoda</taxon>
        <taxon>Hexapoda</taxon>
        <taxon>Insecta</taxon>
        <taxon>Pterygota</taxon>
        <taxon>Neoptera</taxon>
        <taxon>Endopterygota</taxon>
        <taxon>Diptera</taxon>
        <taxon>Nematocera</taxon>
        <taxon>Culicoidea</taxon>
        <taxon>Culicidae</taxon>
        <taxon>Culicinae</taxon>
        <taxon>Culicini</taxon>
        <taxon>Culex</taxon>
        <taxon>Culex</taxon>
    </lineage>
</organism>
<dbReference type="EMBL" id="HBUE01294015">
    <property type="protein sequence ID" value="CAG6575398.1"/>
    <property type="molecule type" value="Transcribed_RNA"/>
</dbReference>
<evidence type="ECO:0000256" key="1">
    <source>
        <dbReference type="SAM" id="MobiDB-lite"/>
    </source>
</evidence>
<feature type="compositionally biased region" description="Basic and acidic residues" evidence="1">
    <location>
        <begin position="66"/>
        <end position="80"/>
    </location>
</feature>
<protein>
    <submittedName>
        <fullName evidence="2">(northern house mosquito) hypothetical protein</fullName>
    </submittedName>
</protein>
<reference evidence="2" key="1">
    <citation type="submission" date="2021-05" db="EMBL/GenBank/DDBJ databases">
        <authorList>
            <person name="Alioto T."/>
            <person name="Alioto T."/>
            <person name="Gomez Garrido J."/>
        </authorList>
    </citation>
    <scope>NUCLEOTIDE SEQUENCE</scope>
</reference>
<accession>A0A8D8NRX0</accession>
<dbReference type="AlphaFoldDB" id="A0A8D8NRX0"/>
<dbReference type="EMBL" id="HBUE01188207">
    <property type="protein sequence ID" value="CAG6523717.1"/>
    <property type="molecule type" value="Transcribed_RNA"/>
</dbReference>
<dbReference type="EMBL" id="HBUE01188216">
    <property type="protein sequence ID" value="CAG6523723.1"/>
    <property type="molecule type" value="Transcribed_RNA"/>
</dbReference>
<proteinExistence type="predicted"/>
<name>A0A8D8NRX0_CULPI</name>
<evidence type="ECO:0000313" key="2">
    <source>
        <dbReference type="EMBL" id="CAG6575392.1"/>
    </source>
</evidence>
<feature type="region of interest" description="Disordered" evidence="1">
    <location>
        <begin position="66"/>
        <end position="119"/>
    </location>
</feature>